<evidence type="ECO:0000256" key="7">
    <source>
        <dbReference type="ARBA" id="ARBA00023212"/>
    </source>
</evidence>
<evidence type="ECO:0000256" key="2">
    <source>
        <dbReference type="ARBA" id="ARBA00004430"/>
    </source>
</evidence>
<evidence type="ECO:0000256" key="9">
    <source>
        <dbReference type="SAM" id="MobiDB-lite"/>
    </source>
</evidence>
<dbReference type="Proteomes" id="UP000079169">
    <property type="component" value="Unplaced"/>
</dbReference>
<dbReference type="GeneID" id="103515311"/>
<evidence type="ECO:0000256" key="4">
    <source>
        <dbReference type="ARBA" id="ARBA00022737"/>
    </source>
</evidence>
<dbReference type="STRING" id="121845.A0A1S3DBP1"/>
<dbReference type="SMART" id="SM00698">
    <property type="entry name" value="MORN"/>
    <property type="match status" value="8"/>
</dbReference>
<evidence type="ECO:0000256" key="1">
    <source>
        <dbReference type="ARBA" id="ARBA00004230"/>
    </source>
</evidence>
<gene>
    <name evidence="11" type="primary">LOC103515311</name>
</gene>
<dbReference type="PANTHER" id="PTHR46613:SF1">
    <property type="entry name" value="RADIAL SPOKE HEAD 10 HOMOLOG B-RELATED"/>
    <property type="match status" value="1"/>
</dbReference>
<accession>A0A1S3DBP1</accession>
<protein>
    <submittedName>
        <fullName evidence="11">Uncharacterized protein LOC103515311</fullName>
    </submittedName>
</protein>
<name>A0A1S3DBP1_DIACI</name>
<comment type="subcellular location">
    <subcellularLocation>
        <location evidence="1">Cell projection</location>
        <location evidence="1">Cilium</location>
        <location evidence="1">Flagellum</location>
    </subcellularLocation>
    <subcellularLocation>
        <location evidence="2">Cytoplasm</location>
        <location evidence="2">Cytoskeleton</location>
        <location evidence="2">Cilium axoneme</location>
    </subcellularLocation>
</comment>
<proteinExistence type="predicted"/>
<keyword evidence="8" id="KW-0966">Cell projection</keyword>
<feature type="region of interest" description="Disordered" evidence="9">
    <location>
        <begin position="114"/>
        <end position="146"/>
    </location>
</feature>
<keyword evidence="6" id="KW-0969">Cilium</keyword>
<dbReference type="KEGG" id="dci:103515311"/>
<dbReference type="InterPro" id="IPR003409">
    <property type="entry name" value="MORN"/>
</dbReference>
<feature type="compositionally biased region" description="Basic and acidic residues" evidence="9">
    <location>
        <begin position="673"/>
        <end position="685"/>
    </location>
</feature>
<keyword evidence="4" id="KW-0677">Repeat</keyword>
<evidence type="ECO:0000313" key="11">
    <source>
        <dbReference type="RefSeq" id="XP_008478475.2"/>
    </source>
</evidence>
<dbReference type="Pfam" id="PF02493">
    <property type="entry name" value="MORN"/>
    <property type="match status" value="8"/>
</dbReference>
<feature type="compositionally biased region" description="Basic and acidic residues" evidence="9">
    <location>
        <begin position="1172"/>
        <end position="1184"/>
    </location>
</feature>
<keyword evidence="5" id="KW-0282">Flagellum</keyword>
<sequence length="1215" mass="137149">MPPKKSRTKDLEVAGDSDFPLGEEEGTSEGTKSDSRQSGFKFREVQVVDDEVLFDAAVSWGAQARTVYELVKSMFPVLVERLSSRPALKSRLIPYEPNEENEEQEALSPVVSFHGDMHSFHPEEDDSTSTSSSEAENSAEEVDETLPYRRRLEMVRRIVEENGVDGVSRGKLLDFLTGKTGKVYHPSAPYGPCAAERDLDVDLVFTNGNHYIGRLSRLCLQGAGRLNFADGTSYVGNFENNTLSGQGRLEWPDLSWYEGTFLDNRRHGYGTFKSAETPPECVYIGNWCQGQRHGSGRHYYDLPSGDYYEGNFCFNSRHGEGTRRWVDGQLYCGSWERNTIEGHGFMRILNGTYCGQWRRGRMHGHGEYVWHSAHGDGRLLPRNFNVYTGAWKRGLRHGEGVLRTAGGVTFRGTWVKGKKHGKGVLERANGSLVARVICRDDVMYLEGACGDHEGESQTVDTHETEFVPPEGNLSCNKEETSIDDKKKKIDNNRTAKSRATLKLIRMRRNLFHPFESRISCKEEFADDTLNHVDIYHNENYIGRVRLDTELPDCAINVPDHRVELHFYLQRYFETVAFYGRLNRHKVIKKAKTTKLTRQKRVSPGANRFLGRSLRCKSKKTVENGRNKKCLSEGQEKCVSKGQMKSASKGQIKCTSKLQIKTGSKGIKSVSKGQLKETEDISKDQPKGLSENNITAQGNSTSKTSENQYVIQLTWLRNCIETYLPNMRKLYDHYSQLMVDNEPGNHGNEVFYPRMNRLVFWQLLRDYGLHKQFDSIVTLETLLQRNPYVSRKERNMFDVESWTSMGKAQRNVDGVGQSISRVGCSKKTGSRADGCEEADCYRSENSNVCGDTGSVSEATRKDEAFLDPFERLSFYQFVHCLIELSWLVFSGQRATQKTIWPTHLAGCLYRLMSETLKRQGEEGVVLRSDRYRRMVPGVYAHFRHLGNPLSVRYLMRLLKSNKLQAHDDSFTTSECWQLIDQLDECRFGYKDKSCLCDENTYNETAGNLATVVNTLCAPQTGPYVDRPDGESLSSIDTCLSNMSTLNEKLSARNTYNETAGNLATMVNTLCAPQTGPYVDRPDGESLSSIDTCLSNMSTLNEKLSATNVTDGAYGKSAYSEMYGIRGGSEMERKATPESRGKNMSGQSTITYGSYRNFKGVRCGVKKSVVPSGKNEDGHRKHDDGKGIYGSENLPVEISKSLFKLELHEILNAVNIW</sequence>
<evidence type="ECO:0000313" key="10">
    <source>
        <dbReference type="Proteomes" id="UP000079169"/>
    </source>
</evidence>
<feature type="region of interest" description="Disordered" evidence="9">
    <location>
        <begin position="1167"/>
        <end position="1187"/>
    </location>
</feature>
<feature type="region of interest" description="Disordered" evidence="9">
    <location>
        <begin position="668"/>
        <end position="700"/>
    </location>
</feature>
<evidence type="ECO:0000256" key="3">
    <source>
        <dbReference type="ARBA" id="ARBA00022490"/>
    </source>
</evidence>
<evidence type="ECO:0000256" key="6">
    <source>
        <dbReference type="ARBA" id="ARBA00023069"/>
    </source>
</evidence>
<keyword evidence="10" id="KW-1185">Reference proteome</keyword>
<keyword evidence="3" id="KW-0963">Cytoplasm</keyword>
<feature type="compositionally biased region" description="Polar residues" evidence="9">
    <location>
        <begin position="689"/>
        <end position="700"/>
    </location>
</feature>
<evidence type="ECO:0000256" key="8">
    <source>
        <dbReference type="ARBA" id="ARBA00023273"/>
    </source>
</evidence>
<dbReference type="GO" id="GO:0005930">
    <property type="term" value="C:axoneme"/>
    <property type="evidence" value="ECO:0007669"/>
    <property type="project" value="UniProtKB-SubCell"/>
</dbReference>
<dbReference type="RefSeq" id="XP_008478475.2">
    <property type="nucleotide sequence ID" value="XM_008480253.2"/>
</dbReference>
<dbReference type="GO" id="GO:0031514">
    <property type="term" value="C:motile cilium"/>
    <property type="evidence" value="ECO:0007669"/>
    <property type="project" value="UniProtKB-SubCell"/>
</dbReference>
<dbReference type="PANTHER" id="PTHR46613">
    <property type="entry name" value="RADIAL SPOKE HEAD 10 HOMOLOG B-RELATED"/>
    <property type="match status" value="1"/>
</dbReference>
<keyword evidence="7" id="KW-0206">Cytoskeleton</keyword>
<organism evidence="10 11">
    <name type="scientific">Diaphorina citri</name>
    <name type="common">Asian citrus psyllid</name>
    <dbReference type="NCBI Taxonomy" id="121845"/>
    <lineage>
        <taxon>Eukaryota</taxon>
        <taxon>Metazoa</taxon>
        <taxon>Ecdysozoa</taxon>
        <taxon>Arthropoda</taxon>
        <taxon>Hexapoda</taxon>
        <taxon>Insecta</taxon>
        <taxon>Pterygota</taxon>
        <taxon>Neoptera</taxon>
        <taxon>Paraneoptera</taxon>
        <taxon>Hemiptera</taxon>
        <taxon>Sternorrhyncha</taxon>
        <taxon>Psylloidea</taxon>
        <taxon>Psyllidae</taxon>
        <taxon>Diaphorininae</taxon>
        <taxon>Diaphorina</taxon>
    </lineage>
</organism>
<dbReference type="PaxDb" id="121845-A0A1S3DBP1"/>
<reference evidence="11" key="1">
    <citation type="submission" date="2025-08" db="UniProtKB">
        <authorList>
            <consortium name="RefSeq"/>
        </authorList>
    </citation>
    <scope>IDENTIFICATION</scope>
</reference>
<evidence type="ECO:0000256" key="5">
    <source>
        <dbReference type="ARBA" id="ARBA00022846"/>
    </source>
</evidence>
<dbReference type="Gene3D" id="2.20.110.10">
    <property type="entry name" value="Histone H3 K4-specific methyltransferase SET7/9 N-terminal domain"/>
    <property type="match status" value="4"/>
</dbReference>
<dbReference type="AlphaFoldDB" id="A0A1S3DBP1"/>
<dbReference type="SUPFAM" id="SSF82185">
    <property type="entry name" value="Histone H3 K4-specific methyltransferase SET7/9 N-terminal domain"/>
    <property type="match status" value="2"/>
</dbReference>
<feature type="region of interest" description="Disordered" evidence="9">
    <location>
        <begin position="1"/>
        <end position="39"/>
    </location>
</feature>